<dbReference type="RefSeq" id="WP_124802189.1">
    <property type="nucleotide sequence ID" value="NZ_CP034161.1"/>
</dbReference>
<dbReference type="Proteomes" id="UP000281810">
    <property type="component" value="Chromosome"/>
</dbReference>
<keyword evidence="2" id="KW-1185">Reference proteome</keyword>
<protein>
    <submittedName>
        <fullName evidence="1">Uncharacterized protein</fullName>
    </submittedName>
</protein>
<dbReference type="EMBL" id="CP034161">
    <property type="protein sequence ID" value="AZI40006.1"/>
    <property type="molecule type" value="Genomic_DNA"/>
</dbReference>
<evidence type="ECO:0000313" key="2">
    <source>
        <dbReference type="Proteomes" id="UP000281810"/>
    </source>
</evidence>
<proteinExistence type="predicted"/>
<accession>A0A3G8YGD7</accession>
<evidence type="ECO:0000313" key="1">
    <source>
        <dbReference type="EMBL" id="AZI40006.1"/>
    </source>
</evidence>
<organism evidence="1 2">
    <name type="scientific">Epilithonimonas vandammei</name>
    <dbReference type="NCBI Taxonomy" id="2487072"/>
    <lineage>
        <taxon>Bacteria</taxon>
        <taxon>Pseudomonadati</taxon>
        <taxon>Bacteroidota</taxon>
        <taxon>Flavobacteriia</taxon>
        <taxon>Flavobacteriales</taxon>
        <taxon>Weeksellaceae</taxon>
        <taxon>Chryseobacterium group</taxon>
        <taxon>Epilithonimonas</taxon>
    </lineage>
</organism>
<name>A0A3G8YGD7_9FLAO</name>
<dbReference type="AlphaFoldDB" id="A0A3G8YGD7"/>
<gene>
    <name evidence="1" type="ORF">EIB74_08555</name>
</gene>
<reference evidence="2" key="1">
    <citation type="submission" date="2018-11" db="EMBL/GenBank/DDBJ databases">
        <title>Proposal to divide the Flavobacteriaceae and reorganize its genera based on Amino Acid Identity values calculated from whole genome sequences.</title>
        <authorList>
            <person name="Nicholson A.C."/>
            <person name="Gulvik C.A."/>
            <person name="Whitney A.M."/>
            <person name="Humrighouse B.W."/>
            <person name="Bell M."/>
            <person name="Holmes B."/>
            <person name="Steigerwalt A.B."/>
            <person name="Villarma A."/>
            <person name="Sheth M."/>
            <person name="Batra D."/>
            <person name="Pryor J."/>
            <person name="Bernardet J.-F."/>
            <person name="Hugo C."/>
            <person name="Kampfer P."/>
            <person name="Newman J.D."/>
            <person name="McQuiston J.R."/>
        </authorList>
    </citation>
    <scope>NUCLEOTIDE SEQUENCE [LARGE SCALE GENOMIC DNA]</scope>
    <source>
        <strain evidence="2">F5649</strain>
    </source>
</reference>
<sequence length="121" mass="13402">MKALFSICIVLIVALRPVLPLLDYTINYTYIRENICENRARPELNCNGKCYLAKQISGSSQNSDKQSVLKLSIISETFTAEDILTVPIPDLKAGADDPYVCDASLYQYLAVSGIFRPPLPS</sequence>
<dbReference type="OrthoDB" id="980645at2"/>